<dbReference type="CTD" id="20210638"/>
<dbReference type="AlphaFoldDB" id="T1FP91"/>
<evidence type="ECO:0000256" key="1">
    <source>
        <dbReference type="ARBA" id="ARBA00003520"/>
    </source>
</evidence>
<dbReference type="InterPro" id="IPR004000">
    <property type="entry name" value="Actin"/>
</dbReference>
<reference evidence="5" key="1">
    <citation type="submission" date="2012-12" db="EMBL/GenBank/DDBJ databases">
        <authorList>
            <person name="Hellsten U."/>
            <person name="Grimwood J."/>
            <person name="Chapman J.A."/>
            <person name="Shapiro H."/>
            <person name="Aerts A."/>
            <person name="Otillar R.P."/>
            <person name="Terry A.Y."/>
            <person name="Boore J.L."/>
            <person name="Simakov O."/>
            <person name="Marletaz F."/>
            <person name="Cho S.-J."/>
            <person name="Edsinger-Gonzales E."/>
            <person name="Havlak P."/>
            <person name="Kuo D.-H."/>
            <person name="Larsson T."/>
            <person name="Lv J."/>
            <person name="Arendt D."/>
            <person name="Savage R."/>
            <person name="Osoegawa K."/>
            <person name="de Jong P."/>
            <person name="Lindberg D.R."/>
            <person name="Seaver E.C."/>
            <person name="Weisblat D.A."/>
            <person name="Putnam N.H."/>
            <person name="Grigoriev I.V."/>
            <person name="Rokhsar D.S."/>
        </authorList>
    </citation>
    <scope>NUCLEOTIDE SEQUENCE</scope>
</reference>
<comment type="similarity">
    <text evidence="2">Belongs to the actin family.</text>
</comment>
<evidence type="ECO:0000313" key="5">
    <source>
        <dbReference type="Proteomes" id="UP000015101"/>
    </source>
</evidence>
<evidence type="ECO:0000256" key="2">
    <source>
        <dbReference type="RuleBase" id="RU000487"/>
    </source>
</evidence>
<dbReference type="STRING" id="6412.T1FP91"/>
<accession>T1FP91</accession>
<reference evidence="3 5" key="2">
    <citation type="journal article" date="2013" name="Nature">
        <title>Insights into bilaterian evolution from three spiralian genomes.</title>
        <authorList>
            <person name="Simakov O."/>
            <person name="Marletaz F."/>
            <person name="Cho S.J."/>
            <person name="Edsinger-Gonzales E."/>
            <person name="Havlak P."/>
            <person name="Hellsten U."/>
            <person name="Kuo D.H."/>
            <person name="Larsson T."/>
            <person name="Lv J."/>
            <person name="Arendt D."/>
            <person name="Savage R."/>
            <person name="Osoegawa K."/>
            <person name="de Jong P."/>
            <person name="Grimwood J."/>
            <person name="Chapman J.A."/>
            <person name="Shapiro H."/>
            <person name="Aerts A."/>
            <person name="Otillar R.P."/>
            <person name="Terry A.Y."/>
            <person name="Boore J.L."/>
            <person name="Grigoriev I.V."/>
            <person name="Lindberg D.R."/>
            <person name="Seaver E.C."/>
            <person name="Weisblat D.A."/>
            <person name="Putnam N.H."/>
            <person name="Rokhsar D.S."/>
        </authorList>
    </citation>
    <scope>NUCLEOTIDE SEQUENCE</scope>
</reference>
<dbReference type="GO" id="GO:1904115">
    <property type="term" value="C:axon cytoplasm"/>
    <property type="evidence" value="ECO:0007669"/>
    <property type="project" value="GOC"/>
</dbReference>
<dbReference type="EMBL" id="KB097379">
    <property type="protein sequence ID" value="ESN97352.1"/>
    <property type="molecule type" value="Genomic_DNA"/>
</dbReference>
<dbReference type="CDD" id="cd10207">
    <property type="entry name" value="ASKHA_NBD_Arp10"/>
    <property type="match status" value="1"/>
</dbReference>
<dbReference type="eggNOG" id="KOG0676">
    <property type="taxonomic scope" value="Eukaryota"/>
</dbReference>
<sequence>MPLFEVVQEKTTVVFDFGSAYTKCGFAGENAPRCIIPSHFIRKSGQIFYIHDKNLSDEELFDGLVEFLYILYFRELLVNTKDRKVVIVESIFTTSKFRNIIAKVFFEHYEASCRVPSIYFGSAHILSLLTLGVKVALVVDCGYRETLVLPVYHAFPIFQACELVPLGGKVIHQYLKAQLMEEATVSTESREELPLSSVHDQLDEKLLENIKVKTCIVTRFDRAQTIRAAKLDLDIQRPEPPLPVDYPINGKLILKIPGKIREETCELLFDRDDGDISLVTLIINSILKCPIDTRRELMENIVLMGGTTMLPGFKARVMNELKATVQEARYKEKFGKESVFKMHTAPCKENCTGWLGGALFGTLEIVLGVRSLTQEQYLSSNKHIPDWCYLTDHDEVVDDRFIVRETSFMGTPRSENPQ</sequence>
<reference evidence="4" key="3">
    <citation type="submission" date="2015-06" db="UniProtKB">
        <authorList>
            <consortium name="EnsemblMetazoa"/>
        </authorList>
    </citation>
    <scope>IDENTIFICATION</scope>
</reference>
<dbReference type="SMART" id="SM00268">
    <property type="entry name" value="ACTIN"/>
    <property type="match status" value="1"/>
</dbReference>
<protein>
    <recommendedName>
        <fullName evidence="6">Actin-related protein 10</fullName>
    </recommendedName>
</protein>
<dbReference type="Gene3D" id="3.90.640.10">
    <property type="entry name" value="Actin, Chain A, domain 4"/>
    <property type="match status" value="1"/>
</dbReference>
<dbReference type="Gene3D" id="3.30.420.40">
    <property type="match status" value="2"/>
</dbReference>
<dbReference type="RefSeq" id="XP_009024528.1">
    <property type="nucleotide sequence ID" value="XM_009026280.1"/>
</dbReference>
<dbReference type="InParanoid" id="T1FP91"/>
<organism evidence="4 5">
    <name type="scientific">Helobdella robusta</name>
    <name type="common">Californian leech</name>
    <dbReference type="NCBI Taxonomy" id="6412"/>
    <lineage>
        <taxon>Eukaryota</taxon>
        <taxon>Metazoa</taxon>
        <taxon>Spiralia</taxon>
        <taxon>Lophotrochozoa</taxon>
        <taxon>Annelida</taxon>
        <taxon>Clitellata</taxon>
        <taxon>Hirudinea</taxon>
        <taxon>Rhynchobdellida</taxon>
        <taxon>Glossiphoniidae</taxon>
        <taxon>Helobdella</taxon>
    </lineage>
</organism>
<dbReference type="InterPro" id="IPR043129">
    <property type="entry name" value="ATPase_NBD"/>
</dbReference>
<dbReference type="GeneID" id="20210638"/>
<gene>
    <name evidence="4" type="primary">20210638</name>
    <name evidence="3" type="ORF">HELRODRAFT_187347</name>
</gene>
<dbReference type="KEGG" id="hro:HELRODRAFT_187347"/>
<keyword evidence="5" id="KW-1185">Reference proteome</keyword>
<evidence type="ECO:0000313" key="4">
    <source>
        <dbReference type="EnsemblMetazoa" id="HelroP187347"/>
    </source>
</evidence>
<dbReference type="Proteomes" id="UP000015101">
    <property type="component" value="Unassembled WGS sequence"/>
</dbReference>
<dbReference type="EnsemblMetazoa" id="HelroT187347">
    <property type="protein sequence ID" value="HelroP187347"/>
    <property type="gene ID" value="HelroG187347"/>
</dbReference>
<dbReference type="HOGENOM" id="CLU_027965_2_1_1"/>
<name>T1FP91_HELRO</name>
<dbReference type="GO" id="GO:0098958">
    <property type="term" value="P:retrograde axonal transport of mitochondrion"/>
    <property type="evidence" value="ECO:0000318"/>
    <property type="project" value="GO_Central"/>
</dbReference>
<dbReference type="OMA" id="WERDNDN"/>
<dbReference type="Pfam" id="PF00022">
    <property type="entry name" value="Actin"/>
    <property type="match status" value="1"/>
</dbReference>
<dbReference type="FunFam" id="3.90.640.10:FF:000206">
    <property type="entry name" value="Predicted protein"/>
    <property type="match status" value="1"/>
</dbReference>
<evidence type="ECO:0008006" key="6">
    <source>
        <dbReference type="Google" id="ProtNLM"/>
    </source>
</evidence>
<comment type="function">
    <text evidence="1">Actins are highly conserved proteins that are involved in various types of cell motility and are ubiquitously expressed in all eukaryotic cells.</text>
</comment>
<dbReference type="PANTHER" id="PTHR11937">
    <property type="entry name" value="ACTIN"/>
    <property type="match status" value="1"/>
</dbReference>
<dbReference type="FunCoup" id="T1FP91">
    <property type="interactions" value="862"/>
</dbReference>
<evidence type="ECO:0000313" key="3">
    <source>
        <dbReference type="EMBL" id="ESN97352.1"/>
    </source>
</evidence>
<dbReference type="SUPFAM" id="SSF53067">
    <property type="entry name" value="Actin-like ATPase domain"/>
    <property type="match status" value="2"/>
</dbReference>
<proteinExistence type="inferred from homology"/>
<dbReference type="EMBL" id="AMQM01006310">
    <property type="status" value="NOT_ANNOTATED_CDS"/>
    <property type="molecule type" value="Genomic_DNA"/>
</dbReference>
<dbReference type="GO" id="GO:0005869">
    <property type="term" value="C:dynactin complex"/>
    <property type="evidence" value="ECO:0000318"/>
    <property type="project" value="GO_Central"/>
</dbReference>
<dbReference type="OrthoDB" id="337660at2759"/>